<accession>A0A1R1KD65</accession>
<protein>
    <submittedName>
        <fullName evidence="1">Uncharacterized protein</fullName>
    </submittedName>
</protein>
<organism evidence="1 3">
    <name type="scientific">Escherichia coli</name>
    <dbReference type="NCBI Taxonomy" id="562"/>
    <lineage>
        <taxon>Bacteria</taxon>
        <taxon>Pseudomonadati</taxon>
        <taxon>Pseudomonadota</taxon>
        <taxon>Gammaproteobacteria</taxon>
        <taxon>Enterobacterales</taxon>
        <taxon>Enterobacteriaceae</taxon>
        <taxon>Escherichia</taxon>
    </lineage>
</organism>
<dbReference type="EMBL" id="CACRYR010000177">
    <property type="protein sequence ID" value="VZR33036.1"/>
    <property type="molecule type" value="Genomic_DNA"/>
</dbReference>
<proteinExistence type="predicted"/>
<dbReference type="Proteomes" id="UP000629265">
    <property type="component" value="Unassembled WGS sequence"/>
</dbReference>
<dbReference type="AlphaFoldDB" id="A0A1R1KD65"/>
<evidence type="ECO:0000313" key="2">
    <source>
        <dbReference type="EMBL" id="VZR33036.1"/>
    </source>
</evidence>
<sequence length="66" mass="7824">MRLFYIGKAARKYSRARRHDKTRQRRIRHLRTTAGCGVNALSVLQNRLFRQNPARAQKMVLPERFG</sequence>
<name>A0A1R1KD65_ECOLX</name>
<evidence type="ECO:0000313" key="1">
    <source>
        <dbReference type="EMBL" id="SPX11961.1"/>
    </source>
</evidence>
<reference evidence="2 4" key="2">
    <citation type="submission" date="2019-11" db="EMBL/GenBank/DDBJ databases">
        <authorList>
            <person name="Haines EK M."/>
        </authorList>
    </citation>
    <scope>NUCLEOTIDE SEQUENCE [LARGE SCALE GENOMIC DNA]</scope>
    <source>
        <strain evidence="2">KR2729</strain>
    </source>
</reference>
<evidence type="ECO:0000313" key="4">
    <source>
        <dbReference type="Proteomes" id="UP000629265"/>
    </source>
</evidence>
<gene>
    <name evidence="2" type="ORF">IDONEFKE_03730</name>
    <name evidence="1" type="ORF">NCTC9073_03308</name>
</gene>
<evidence type="ECO:0000313" key="3">
    <source>
        <dbReference type="Proteomes" id="UP000250780"/>
    </source>
</evidence>
<dbReference type="Proteomes" id="UP000250780">
    <property type="component" value="Unassembled WGS sequence"/>
</dbReference>
<dbReference type="EMBL" id="UASD01000008">
    <property type="protein sequence ID" value="SPX11961.1"/>
    <property type="molecule type" value="Genomic_DNA"/>
</dbReference>
<reference evidence="1 3" key="1">
    <citation type="submission" date="2018-06" db="EMBL/GenBank/DDBJ databases">
        <authorList>
            <consortium name="Pathogen Informatics"/>
            <person name="Doyle S."/>
        </authorList>
    </citation>
    <scope>NUCLEOTIDE SEQUENCE [LARGE SCALE GENOMIC DNA]</scope>
    <source>
        <strain evidence="1 3">NCTC9073</strain>
    </source>
</reference>